<feature type="compositionally biased region" description="Basic and acidic residues" evidence="8">
    <location>
        <begin position="202"/>
        <end position="224"/>
    </location>
</feature>
<evidence type="ECO:0000259" key="13">
    <source>
        <dbReference type="Pfam" id="PF23936"/>
    </source>
</evidence>
<dbReference type="GO" id="GO:0033588">
    <property type="term" value="C:elongator holoenzyme complex"/>
    <property type="evidence" value="ECO:0007669"/>
    <property type="project" value="InterPro"/>
</dbReference>
<gene>
    <name evidence="14" type="primary">ELP1</name>
    <name evidence="14" type="ORF">H4219_000539</name>
</gene>
<feature type="coiled-coil region" evidence="7">
    <location>
        <begin position="1160"/>
        <end position="1190"/>
    </location>
</feature>
<comment type="function">
    <text evidence="6">Component of the elongator complex which is required for multiple tRNA modifications, including mcm5U (5-methoxycarbonylmethyl uridine), mcm5s2U (5-methoxycarbonylmethyl-2-thiouridine), and ncm5U (5-carbamoylmethyl uridine). The elongator complex catalyzes formation of carboxymethyluridine in the wobble base at position 34 in tRNAs.</text>
</comment>
<dbReference type="InterPro" id="IPR056164">
    <property type="entry name" value="Beta-prop_ELP1_1st"/>
</dbReference>
<dbReference type="InterPro" id="IPR056166">
    <property type="entry name" value="TPR_ELP1"/>
</dbReference>
<dbReference type="Pfam" id="PF23878">
    <property type="entry name" value="TPR_ELP1"/>
    <property type="match status" value="1"/>
</dbReference>
<keyword evidence="6" id="KW-0539">Nucleus</keyword>
<evidence type="ECO:0000256" key="3">
    <source>
        <dbReference type="ARBA" id="ARBA00022490"/>
    </source>
</evidence>
<dbReference type="InterPro" id="IPR006849">
    <property type="entry name" value="Elp1"/>
</dbReference>
<dbReference type="GO" id="GO:0002926">
    <property type="term" value="P:tRNA wobble base 5-methoxycarbonylmethyl-2-thiouridinylation"/>
    <property type="evidence" value="ECO:0007669"/>
    <property type="project" value="TreeGrafter"/>
</dbReference>
<comment type="pathway">
    <text evidence="1">tRNA modification; 5-methoxycarbonylmethyl-2-thiouridine-tRNA biosynthesis.</text>
</comment>
<evidence type="ECO:0000256" key="8">
    <source>
        <dbReference type="SAM" id="MobiDB-lite"/>
    </source>
</evidence>
<comment type="caution">
    <text evidence="14">The sequence shown here is derived from an EMBL/GenBank/DDBJ whole genome shotgun (WGS) entry which is preliminary data.</text>
</comment>
<evidence type="ECO:0000256" key="6">
    <source>
        <dbReference type="PIRNR" id="PIRNR017233"/>
    </source>
</evidence>
<evidence type="ECO:0000259" key="10">
    <source>
        <dbReference type="Pfam" id="PF23797"/>
    </source>
</evidence>
<dbReference type="PANTHER" id="PTHR12747:SF0">
    <property type="entry name" value="ELONGATOR COMPLEX PROTEIN 1"/>
    <property type="match status" value="1"/>
</dbReference>
<dbReference type="Gene3D" id="2.130.10.10">
    <property type="entry name" value="YVTN repeat-like/Quinoprotein amine dehydrogenase"/>
    <property type="match status" value="1"/>
</dbReference>
<dbReference type="Proteomes" id="UP001150538">
    <property type="component" value="Unassembled WGS sequence"/>
</dbReference>
<feature type="compositionally biased region" description="Basic residues" evidence="8">
    <location>
        <begin position="1241"/>
        <end position="1261"/>
    </location>
</feature>
<protein>
    <recommendedName>
        <fullName evidence="5 6">Elongator complex protein 1</fullName>
    </recommendedName>
</protein>
<feature type="region of interest" description="Disordered" evidence="8">
    <location>
        <begin position="202"/>
        <end position="227"/>
    </location>
</feature>
<evidence type="ECO:0000256" key="5">
    <source>
        <dbReference type="ARBA" id="ARBA00029535"/>
    </source>
</evidence>
<evidence type="ECO:0000256" key="7">
    <source>
        <dbReference type="SAM" id="Coils"/>
    </source>
</evidence>
<dbReference type="Pfam" id="PF23936">
    <property type="entry name" value="HB_ELP1"/>
    <property type="match status" value="1"/>
</dbReference>
<feature type="domain" description="ELP1 alpha-solenoid" evidence="12">
    <location>
        <begin position="750"/>
        <end position="959"/>
    </location>
</feature>
<dbReference type="EMBL" id="JANBPU010000004">
    <property type="protein sequence ID" value="KAJ1921502.1"/>
    <property type="molecule type" value="Genomic_DNA"/>
</dbReference>
<dbReference type="GO" id="GO:0005634">
    <property type="term" value="C:nucleus"/>
    <property type="evidence" value="ECO:0007669"/>
    <property type="project" value="UniProtKB-SubCell"/>
</dbReference>
<dbReference type="Pfam" id="PF04762">
    <property type="entry name" value="Beta-prop_ELP1_1st"/>
    <property type="match status" value="1"/>
</dbReference>
<comment type="subcellular location">
    <subcellularLocation>
        <location evidence="6">Cytoplasm</location>
    </subcellularLocation>
    <subcellularLocation>
        <location evidence="6">Nucleus</location>
    </subcellularLocation>
</comment>
<reference evidence="14" key="1">
    <citation type="submission" date="2022-07" db="EMBL/GenBank/DDBJ databases">
        <title>Phylogenomic reconstructions and comparative analyses of Kickxellomycotina fungi.</title>
        <authorList>
            <person name="Reynolds N.K."/>
            <person name="Stajich J.E."/>
            <person name="Barry K."/>
            <person name="Grigoriev I.V."/>
            <person name="Crous P."/>
            <person name="Smith M.E."/>
        </authorList>
    </citation>
    <scope>NUCLEOTIDE SEQUENCE</scope>
    <source>
        <strain evidence="14">NBRC 100468</strain>
    </source>
</reference>
<dbReference type="OrthoDB" id="40048at2759"/>
<keyword evidence="4" id="KW-0819">tRNA processing</keyword>
<evidence type="ECO:0000259" key="9">
    <source>
        <dbReference type="Pfam" id="PF04762"/>
    </source>
</evidence>
<feature type="domain" description="ELP1 three-helical bundle" evidence="13">
    <location>
        <begin position="1149"/>
        <end position="1323"/>
    </location>
</feature>
<organism evidence="14 15">
    <name type="scientific">Mycoemilia scoparia</name>
    <dbReference type="NCBI Taxonomy" id="417184"/>
    <lineage>
        <taxon>Eukaryota</taxon>
        <taxon>Fungi</taxon>
        <taxon>Fungi incertae sedis</taxon>
        <taxon>Zoopagomycota</taxon>
        <taxon>Kickxellomycotina</taxon>
        <taxon>Kickxellomycetes</taxon>
        <taxon>Kickxellales</taxon>
        <taxon>Kickxellaceae</taxon>
        <taxon>Mycoemilia</taxon>
    </lineage>
</organism>
<evidence type="ECO:0000256" key="2">
    <source>
        <dbReference type="ARBA" id="ARBA00006086"/>
    </source>
</evidence>
<feature type="region of interest" description="Disordered" evidence="8">
    <location>
        <begin position="835"/>
        <end position="857"/>
    </location>
</feature>
<name>A0A9W8DX45_9FUNG</name>
<dbReference type="InterPro" id="IPR056165">
    <property type="entry name" value="Beta-prop_ELP1_2nd"/>
</dbReference>
<evidence type="ECO:0000313" key="15">
    <source>
        <dbReference type="Proteomes" id="UP001150538"/>
    </source>
</evidence>
<feature type="domain" description="ELP1 first N-terminal beta-propeller" evidence="9">
    <location>
        <begin position="1"/>
        <end position="381"/>
    </location>
</feature>
<dbReference type="InterPro" id="IPR056167">
    <property type="entry name" value="A-sol_ELP1"/>
</dbReference>
<dbReference type="GO" id="GO:0000049">
    <property type="term" value="F:tRNA binding"/>
    <property type="evidence" value="ECO:0007669"/>
    <property type="project" value="TreeGrafter"/>
</dbReference>
<evidence type="ECO:0000256" key="4">
    <source>
        <dbReference type="ARBA" id="ARBA00022694"/>
    </source>
</evidence>
<dbReference type="SUPFAM" id="SSF82171">
    <property type="entry name" value="DPP6 N-terminal domain-like"/>
    <property type="match status" value="1"/>
</dbReference>
<keyword evidence="15" id="KW-1185">Reference proteome</keyword>
<evidence type="ECO:0000259" key="11">
    <source>
        <dbReference type="Pfam" id="PF23878"/>
    </source>
</evidence>
<proteinExistence type="inferred from homology"/>
<evidence type="ECO:0000256" key="1">
    <source>
        <dbReference type="ARBA" id="ARBA00005043"/>
    </source>
</evidence>
<sequence length="1369" mass="154278">MRNLTLLTQQSANCPGYKLVFPIQRDQPTVTPPLSIDSGNQKIYGVFRSVDEDDNGLAIFSLSLGLGQKLSEDWEKVAFIPDIPSNSTVSGFQYLGDDEALFLATDNGDIIKIHLEQNYSHANPEAEEMYPNGIEKIGDVESGIQHACWSPDEELLTMVTGENKLIIMTKDFDVISEFSLYTDEKGKDQLINVGWGKKETQFHGKAGKAEAQRKPEEKQTRLSNDDDGVTRISWRGDAAYFVVSLCLGDRRQLQVYNRESMLTNVSEPIECLEHSLAWKPSGRVVASTEKLDHKQDVVFFERNGLLLHRFTLGADIEKVHGLQWNSDSTIISVLSSKNVGGQSQLCIDLWTDKNYHWYLKQELRSSVFGQQEQRCIIWDQEQPLVAYIASESSITRLHFHTDSCVSSYLSQNSNGTANVIDNTYILSTPFKLANVPPPMSQFQLQALMPTRQVTLAGFGDGNDFVSLASDGKTLTLWASTHSKTIAQAKAPEVVGELNIQKGPTDNPLLEQTHLRQVAWTSENSIVGLGSLSMGPGLSVDVIVSVTISQKPGGNGYEIDEINILDSLAESGCADPVARLVHCPNAKAIIAEDTLGGLYLIENQDSSLSMTKMQDSLIDFCPSFDAVKIPSLDGGDDQEYFDQIDGQSNIAVVGLSSRQQLCIFKNIVTTGCSSFFLRHDYLIFTTSRHTLRFIRVNDRFLEAKLPEQSASKFDESIRRVERGSSIVLALPTIDKVVLQMPRGNLETIRPRALTLSMVRQWVDQGDYHSAFLACRSNRIDMNILYDHNPEQFIEKVGDFIEQVKNVDYLNLFVSDLKDEDVTKTLYATDNVDYKDESNNNGEIKNASEETKSASGDGKTNHVCKAVREALDKRSDSFEYMPTILTSYVRQHPPDIASALQRMIPMSIDERESSLTYLLFLVDVDKVYNAAMGLYDLTLALWVAQKSQRDPREYLTYLSELKSIESEPYRRFRIDRDLERNELALKNLIECYKQAIKDKHEGYWQEIKDFVQKHELYTLALSEFKGQRSQYESMSCLFGQHMEGKKWYADAGTAYLLGQDIKAAVEAYKLAGMWTSALGLATKNRSLFGPQNVLDLAESMATILHDRRLFKDAADVLLGYTFDRERAIDYLIEGGYWLEALRVIYRYNREDIIETAFVPGLNKAYDDMLATIEETKEKLVERQNRIKELRSKPVLASVMDRFSNTDENLDNVDVRSDTTSMASAYTTFTGTVTHTNMTGTSRRTARTTKNSKREKRKKARGKKGTIYEEAHLVEAVARTIKNTISMEKDVKEITQVLADFQLIPEAVQIQNAFGELVELIEKNANWIFDEARVIPMVNVIGDDVDPNNPNPTGKIEKPQLPGKTWRWVALV</sequence>
<dbReference type="Pfam" id="PF23925">
    <property type="entry name" value="A-sol_ELP1"/>
    <property type="match status" value="1"/>
</dbReference>
<evidence type="ECO:0000259" key="12">
    <source>
        <dbReference type="Pfam" id="PF23925"/>
    </source>
</evidence>
<dbReference type="Pfam" id="PF23797">
    <property type="entry name" value="Beta-prop_ELP1_2nd"/>
    <property type="match status" value="1"/>
</dbReference>
<feature type="domain" description="ELP1 TPR" evidence="11">
    <location>
        <begin position="967"/>
        <end position="1140"/>
    </location>
</feature>
<evidence type="ECO:0000313" key="14">
    <source>
        <dbReference type="EMBL" id="KAJ1921502.1"/>
    </source>
</evidence>
<dbReference type="PIRSF" id="PIRSF017233">
    <property type="entry name" value="IKAP"/>
    <property type="match status" value="1"/>
</dbReference>
<dbReference type="InterPro" id="IPR015943">
    <property type="entry name" value="WD40/YVTN_repeat-like_dom_sf"/>
</dbReference>
<comment type="similarity">
    <text evidence="2 6">Belongs to the ELP1/IKA1 family.</text>
</comment>
<dbReference type="GO" id="GO:0005829">
    <property type="term" value="C:cytosol"/>
    <property type="evidence" value="ECO:0007669"/>
    <property type="project" value="TreeGrafter"/>
</dbReference>
<dbReference type="PANTHER" id="PTHR12747">
    <property type="entry name" value="ELONGATOR COMPLEX PROTEIN 1"/>
    <property type="match status" value="1"/>
</dbReference>
<accession>A0A9W8DX45</accession>
<feature type="region of interest" description="Disordered" evidence="8">
    <location>
        <begin position="1231"/>
        <end position="1261"/>
    </location>
</feature>
<dbReference type="InterPro" id="IPR056169">
    <property type="entry name" value="HB_ELP1"/>
</dbReference>
<keyword evidence="7" id="KW-0175">Coiled coil</keyword>
<keyword evidence="3 6" id="KW-0963">Cytoplasm</keyword>
<feature type="domain" description="ELP1 N-terminal second beta-propeller" evidence="10">
    <location>
        <begin position="419"/>
        <end position="726"/>
    </location>
</feature>